<dbReference type="Proteomes" id="UP001221142">
    <property type="component" value="Unassembled WGS sequence"/>
</dbReference>
<protein>
    <submittedName>
        <fullName evidence="1">Uncharacterized protein</fullName>
    </submittedName>
</protein>
<evidence type="ECO:0000313" key="1">
    <source>
        <dbReference type="EMBL" id="KAJ7647711.1"/>
    </source>
</evidence>
<keyword evidence="2" id="KW-1185">Reference proteome</keyword>
<evidence type="ECO:0000313" key="2">
    <source>
        <dbReference type="Proteomes" id="UP001221142"/>
    </source>
</evidence>
<name>A0AAD7CG01_9AGAR</name>
<dbReference type="AlphaFoldDB" id="A0AAD7CG01"/>
<proteinExistence type="predicted"/>
<reference evidence="1" key="1">
    <citation type="submission" date="2023-03" db="EMBL/GenBank/DDBJ databases">
        <title>Massive genome expansion in bonnet fungi (Mycena s.s.) driven by repeated elements and novel gene families across ecological guilds.</title>
        <authorList>
            <consortium name="Lawrence Berkeley National Laboratory"/>
            <person name="Harder C.B."/>
            <person name="Miyauchi S."/>
            <person name="Viragh M."/>
            <person name="Kuo A."/>
            <person name="Thoen E."/>
            <person name="Andreopoulos B."/>
            <person name="Lu D."/>
            <person name="Skrede I."/>
            <person name="Drula E."/>
            <person name="Henrissat B."/>
            <person name="Morin E."/>
            <person name="Kohler A."/>
            <person name="Barry K."/>
            <person name="LaButti K."/>
            <person name="Morin E."/>
            <person name="Salamov A."/>
            <person name="Lipzen A."/>
            <person name="Mereny Z."/>
            <person name="Hegedus B."/>
            <person name="Baldrian P."/>
            <person name="Stursova M."/>
            <person name="Weitz H."/>
            <person name="Taylor A."/>
            <person name="Grigoriev I.V."/>
            <person name="Nagy L.G."/>
            <person name="Martin F."/>
            <person name="Kauserud H."/>
        </authorList>
    </citation>
    <scope>NUCLEOTIDE SEQUENCE</scope>
    <source>
        <strain evidence="1">9284</strain>
    </source>
</reference>
<gene>
    <name evidence="1" type="ORF">FB45DRAFT_894226</name>
</gene>
<accession>A0AAD7CG01</accession>
<organism evidence="1 2">
    <name type="scientific">Roridomyces roridus</name>
    <dbReference type="NCBI Taxonomy" id="1738132"/>
    <lineage>
        <taxon>Eukaryota</taxon>
        <taxon>Fungi</taxon>
        <taxon>Dikarya</taxon>
        <taxon>Basidiomycota</taxon>
        <taxon>Agaricomycotina</taxon>
        <taxon>Agaricomycetes</taxon>
        <taxon>Agaricomycetidae</taxon>
        <taxon>Agaricales</taxon>
        <taxon>Marasmiineae</taxon>
        <taxon>Mycenaceae</taxon>
        <taxon>Roridomyces</taxon>
    </lineage>
</organism>
<comment type="caution">
    <text evidence="1">The sequence shown here is derived from an EMBL/GenBank/DDBJ whole genome shotgun (WGS) entry which is preliminary data.</text>
</comment>
<dbReference type="EMBL" id="JARKIF010000002">
    <property type="protein sequence ID" value="KAJ7647711.1"/>
    <property type="molecule type" value="Genomic_DNA"/>
</dbReference>
<sequence length="341" mass="38435">MPPRLHTEIQTPTLLRELLSYSTDFASLGSLVLTSRSFHAVFLAHRIFVLRTVAENSFGPLGEEFFDEESSPDTTTSYVIKFLSQTRSTVEALEPVVFRLLVEEGVTGCPSASESVRIRRAAYRFAKFCSLSSEYQQSQFLSRLATIQAFQLAHFVEGLKKMVGILDTEQESGLDEGRISRLVSTGPANIWRLWNSRPTDDSELEEFRRMMDDAAGQGPDEGPFDEAFHHFELVRNISAFDAIRTRPLLDVGNQQTEEALSALETLMQPPPPPPKPTRPLFRSLRLPPCDHNNHKSLSFLPDHLNSLPVFSCLHYSSYVLNGEPRVMPLNRQQLAALSNRL</sequence>